<accession>A0A517MYX6</accession>
<feature type="compositionally biased region" description="Polar residues" evidence="1">
    <location>
        <begin position="268"/>
        <end position="284"/>
    </location>
</feature>
<feature type="compositionally biased region" description="Acidic residues" evidence="1">
    <location>
        <begin position="210"/>
        <end position="220"/>
    </location>
</feature>
<keyword evidence="2" id="KW-1133">Transmembrane helix</keyword>
<feature type="transmembrane region" description="Helical" evidence="2">
    <location>
        <begin position="126"/>
        <end position="148"/>
    </location>
</feature>
<protein>
    <submittedName>
        <fullName evidence="3">Uncharacterized protein</fullName>
    </submittedName>
</protein>
<dbReference type="EMBL" id="CP036263">
    <property type="protein sequence ID" value="QDT00091.1"/>
    <property type="molecule type" value="Genomic_DNA"/>
</dbReference>
<evidence type="ECO:0000256" key="1">
    <source>
        <dbReference type="SAM" id="MobiDB-lite"/>
    </source>
</evidence>
<reference evidence="3 4" key="1">
    <citation type="submission" date="2019-02" db="EMBL/GenBank/DDBJ databases">
        <title>Deep-cultivation of Planctomycetes and their phenomic and genomic characterization uncovers novel biology.</title>
        <authorList>
            <person name="Wiegand S."/>
            <person name="Jogler M."/>
            <person name="Boedeker C."/>
            <person name="Pinto D."/>
            <person name="Vollmers J."/>
            <person name="Rivas-Marin E."/>
            <person name="Kohn T."/>
            <person name="Peeters S.H."/>
            <person name="Heuer A."/>
            <person name="Rast P."/>
            <person name="Oberbeckmann S."/>
            <person name="Bunk B."/>
            <person name="Jeske O."/>
            <person name="Meyerdierks A."/>
            <person name="Storesund J.E."/>
            <person name="Kallscheuer N."/>
            <person name="Luecker S."/>
            <person name="Lage O.M."/>
            <person name="Pohl T."/>
            <person name="Merkel B.J."/>
            <person name="Hornburger P."/>
            <person name="Mueller R.-W."/>
            <person name="Bruemmer F."/>
            <person name="Labrenz M."/>
            <person name="Spormann A.M."/>
            <person name="Op den Camp H."/>
            <person name="Overmann J."/>
            <person name="Amann R."/>
            <person name="Jetten M.S.M."/>
            <person name="Mascher T."/>
            <person name="Medema M.H."/>
            <person name="Devos D.P."/>
            <person name="Kaster A.-K."/>
            <person name="Ovreas L."/>
            <person name="Rohde M."/>
            <person name="Galperin M.Y."/>
            <person name="Jogler C."/>
        </authorList>
    </citation>
    <scope>NUCLEOTIDE SEQUENCE [LARGE SCALE GENOMIC DNA]</scope>
    <source>
        <strain evidence="3 4">HG15A2</strain>
    </source>
</reference>
<proteinExistence type="predicted"/>
<keyword evidence="2" id="KW-0472">Membrane</keyword>
<gene>
    <name evidence="3" type="ORF">HG15A2_34260</name>
</gene>
<keyword evidence="2" id="KW-0812">Transmembrane</keyword>
<dbReference type="OrthoDB" id="208996at2"/>
<name>A0A517MYX6_9BACT</name>
<evidence type="ECO:0000313" key="4">
    <source>
        <dbReference type="Proteomes" id="UP000319852"/>
    </source>
</evidence>
<dbReference type="KEGG" id="amob:HG15A2_34260"/>
<dbReference type="AlphaFoldDB" id="A0A517MYX6"/>
<organism evidence="3 4">
    <name type="scientific">Adhaeretor mobilis</name>
    <dbReference type="NCBI Taxonomy" id="1930276"/>
    <lineage>
        <taxon>Bacteria</taxon>
        <taxon>Pseudomonadati</taxon>
        <taxon>Planctomycetota</taxon>
        <taxon>Planctomycetia</taxon>
        <taxon>Pirellulales</taxon>
        <taxon>Lacipirellulaceae</taxon>
        <taxon>Adhaeretor</taxon>
    </lineage>
</organism>
<evidence type="ECO:0000313" key="3">
    <source>
        <dbReference type="EMBL" id="QDT00091.1"/>
    </source>
</evidence>
<keyword evidence="4" id="KW-1185">Reference proteome</keyword>
<dbReference type="RefSeq" id="WP_145061345.1">
    <property type="nucleotide sequence ID" value="NZ_CP036263.1"/>
</dbReference>
<sequence>MPDVLFKITCVTCNARLSVRNAAVIGQILSCPKCGSMVEVAPPAEADAGDCAKAEGAGLPEYGDDKDASHGAEASPASAHVVGDFETNALGINGESNSSVESATGANQEIDDAMPQAVDLAARYRVIAWASTGLLALVAGVGLMLYTISGNGSDQSDEAETALLSAPLDVKEPTPATAPKATTPPTPPVETNTLPAVAETITPPETSEPAVEDSSPESEPAETNLPTEPLPPEESTKTVVTDATAPAPPKRTLRIDPLDLDPEGFDLSTLQSDSASELSVSPAETSKPPEQPLQIPAATAERPTVSRDPAQQLSALDAPAVLAKELQAFVVNAMPLCEFLDFTTRMTAVPVSVTPAELRLAAVSATRSVSVSVKDASIDSLLSAALKPLRLTPVIENNQILLQRGGLEDVRTIEYPVADLLDSHTDAAKLATMVRQLVAPETWTDASPEGPFVRALADQLQVLHQEKRQYEVLRLLETLRLARGLEPRSKYPVALLVARSPHMQLNDRLSAPATFTFSHYTPTCEVFRFWQNELGLALLIDWPALATVDIEPRTRITCSSNDKPWHEALDDSLTPLGLSWRAVDGRTLQITSIEVASQSPQLEFYSLKSTVKLHANQVEDHLDRLTKDTTLVFSPEVYIDKGSNTLVVRHSSAAQRKLAQWLTEQGFTRPTSE</sequence>
<feature type="region of interest" description="Disordered" evidence="1">
    <location>
        <begin position="168"/>
        <end position="308"/>
    </location>
</feature>
<dbReference type="Gene3D" id="2.20.28.160">
    <property type="match status" value="1"/>
</dbReference>
<dbReference type="Proteomes" id="UP000319852">
    <property type="component" value="Chromosome"/>
</dbReference>
<evidence type="ECO:0000256" key="2">
    <source>
        <dbReference type="SAM" id="Phobius"/>
    </source>
</evidence>